<keyword evidence="9" id="KW-1015">Disulfide bond</keyword>
<dbReference type="EMBL" id="CM029050">
    <property type="protein sequence ID" value="KAG2567583.1"/>
    <property type="molecule type" value="Genomic_DNA"/>
</dbReference>
<sequence>MGGMAAGPVGHRVGPCPSHRANHRAIGRPGHADASPTRVQLLFRRWWRRRLDLANVPTGPAARSLSLPLPGRDEVGRRPLPLPLPLRTSMGQGQSQSAPPAEEPTPPAAEPSSPSPAPASSSLEALAAEAMSFDEGDTEESIDEKVQKALECPCVADLKNGPCGGPFVDAFSCFLRSTEEEKGSDCVNPFIALQDCIKANPETFSKEILEEEEDDEEAENSNLKVRAPAWSREPKPKA</sequence>
<feature type="region of interest" description="Disordered" evidence="12">
    <location>
        <begin position="208"/>
        <end position="238"/>
    </location>
</feature>
<dbReference type="GO" id="GO:0045041">
    <property type="term" value="P:protein import into mitochondrial intermembrane space"/>
    <property type="evidence" value="ECO:0007669"/>
    <property type="project" value="InterPro"/>
</dbReference>
<comment type="subcellular location">
    <subcellularLocation>
        <location evidence="2">Mitochondrion intermembrane space</location>
    </subcellularLocation>
    <subcellularLocation>
        <location evidence="1">Peroxisome matrix</location>
    </subcellularLocation>
</comment>
<gene>
    <name evidence="13" type="ORF">PVAP13_7NG335300</name>
</gene>
<keyword evidence="14" id="KW-1185">Reference proteome</keyword>
<dbReference type="AlphaFoldDB" id="A0A8T0Q090"/>
<protein>
    <recommendedName>
        <fullName evidence="11">Mitochondrial intermembrane space import and assembly protein 40 homolog</fullName>
    </recommendedName>
</protein>
<dbReference type="PANTHER" id="PTHR21622">
    <property type="entry name" value="COILED-COIL-HELIX-COILED-COIL-HELIX DOMAIN CONTAINING 4"/>
    <property type="match status" value="1"/>
</dbReference>
<keyword evidence="5" id="KW-0560">Oxidoreductase</keyword>
<dbReference type="GO" id="GO:0005758">
    <property type="term" value="C:mitochondrial intermembrane space"/>
    <property type="evidence" value="ECO:0007669"/>
    <property type="project" value="UniProtKB-SubCell"/>
</dbReference>
<evidence type="ECO:0000256" key="7">
    <source>
        <dbReference type="ARBA" id="ARBA00023128"/>
    </source>
</evidence>
<dbReference type="Gene3D" id="1.10.287.2900">
    <property type="match status" value="1"/>
</dbReference>
<comment type="caution">
    <text evidence="13">The sequence shown here is derived from an EMBL/GenBank/DDBJ whole genome shotgun (WGS) entry which is preliminary data.</text>
</comment>
<feature type="compositionally biased region" description="Acidic residues" evidence="12">
    <location>
        <begin position="209"/>
        <end position="219"/>
    </location>
</feature>
<keyword evidence="10" id="KW-0676">Redox-active center</keyword>
<keyword evidence="7" id="KW-0496">Mitochondrion</keyword>
<evidence type="ECO:0000256" key="5">
    <source>
        <dbReference type="ARBA" id="ARBA00023002"/>
    </source>
</evidence>
<evidence type="ECO:0000256" key="3">
    <source>
        <dbReference type="ARBA" id="ARBA00022448"/>
    </source>
</evidence>
<keyword evidence="6" id="KW-0811">Translocation</keyword>
<accession>A0A8T0Q090</accession>
<reference evidence="13 14" key="1">
    <citation type="submission" date="2020-05" db="EMBL/GenBank/DDBJ databases">
        <title>WGS assembly of Panicum virgatum.</title>
        <authorList>
            <person name="Lovell J.T."/>
            <person name="Jenkins J."/>
            <person name="Shu S."/>
            <person name="Juenger T.E."/>
            <person name="Schmutz J."/>
        </authorList>
    </citation>
    <scope>NUCLEOTIDE SEQUENCE [LARGE SCALE GENOMIC DNA]</scope>
    <source>
        <strain evidence="14">cv. AP13</strain>
    </source>
</reference>
<evidence type="ECO:0000256" key="10">
    <source>
        <dbReference type="ARBA" id="ARBA00023284"/>
    </source>
</evidence>
<name>A0A8T0Q090_PANVG</name>
<keyword evidence="4" id="KW-0653">Protein transport</keyword>
<keyword evidence="8" id="KW-0576">Peroxisome</keyword>
<evidence type="ECO:0000256" key="1">
    <source>
        <dbReference type="ARBA" id="ARBA00004253"/>
    </source>
</evidence>
<evidence type="ECO:0000313" key="14">
    <source>
        <dbReference type="Proteomes" id="UP000823388"/>
    </source>
</evidence>
<evidence type="ECO:0000256" key="11">
    <source>
        <dbReference type="ARBA" id="ARBA00067557"/>
    </source>
</evidence>
<evidence type="ECO:0000256" key="4">
    <source>
        <dbReference type="ARBA" id="ARBA00022927"/>
    </source>
</evidence>
<dbReference type="Proteomes" id="UP000823388">
    <property type="component" value="Chromosome 7N"/>
</dbReference>
<dbReference type="GO" id="GO:0005782">
    <property type="term" value="C:peroxisomal matrix"/>
    <property type="evidence" value="ECO:0007669"/>
    <property type="project" value="UniProtKB-SubCell"/>
</dbReference>
<evidence type="ECO:0000256" key="6">
    <source>
        <dbReference type="ARBA" id="ARBA00023010"/>
    </source>
</evidence>
<dbReference type="GO" id="GO:0015035">
    <property type="term" value="F:protein-disulfide reductase activity"/>
    <property type="evidence" value="ECO:0007669"/>
    <property type="project" value="InterPro"/>
</dbReference>
<feature type="compositionally biased region" description="Pro residues" evidence="12">
    <location>
        <begin position="101"/>
        <end position="117"/>
    </location>
</feature>
<evidence type="ECO:0000256" key="2">
    <source>
        <dbReference type="ARBA" id="ARBA00004569"/>
    </source>
</evidence>
<keyword evidence="3" id="KW-0813">Transport</keyword>
<evidence type="ECO:0000256" key="8">
    <source>
        <dbReference type="ARBA" id="ARBA00023140"/>
    </source>
</evidence>
<evidence type="ECO:0000256" key="12">
    <source>
        <dbReference type="SAM" id="MobiDB-lite"/>
    </source>
</evidence>
<dbReference type="PANTHER" id="PTHR21622:SF0">
    <property type="entry name" value="COILED-COIL-HELIX-COILED-COIL-HELIX DOMAIN CONTAINING 4"/>
    <property type="match status" value="1"/>
</dbReference>
<evidence type="ECO:0000256" key="9">
    <source>
        <dbReference type="ARBA" id="ARBA00023157"/>
    </source>
</evidence>
<proteinExistence type="predicted"/>
<organism evidence="13 14">
    <name type="scientific">Panicum virgatum</name>
    <name type="common">Blackwell switchgrass</name>
    <dbReference type="NCBI Taxonomy" id="38727"/>
    <lineage>
        <taxon>Eukaryota</taxon>
        <taxon>Viridiplantae</taxon>
        <taxon>Streptophyta</taxon>
        <taxon>Embryophyta</taxon>
        <taxon>Tracheophyta</taxon>
        <taxon>Spermatophyta</taxon>
        <taxon>Magnoliopsida</taxon>
        <taxon>Liliopsida</taxon>
        <taxon>Poales</taxon>
        <taxon>Poaceae</taxon>
        <taxon>PACMAD clade</taxon>
        <taxon>Panicoideae</taxon>
        <taxon>Panicodae</taxon>
        <taxon>Paniceae</taxon>
        <taxon>Panicinae</taxon>
        <taxon>Panicum</taxon>
        <taxon>Panicum sect. Hiantes</taxon>
    </lineage>
</organism>
<dbReference type="FunFam" id="1.10.287.2900:FF:000003">
    <property type="entry name" value="mitochondrial intermembrane space import and assembly protein 40"/>
    <property type="match status" value="1"/>
</dbReference>
<feature type="region of interest" description="Disordered" evidence="12">
    <location>
        <begin position="58"/>
        <end position="122"/>
    </location>
</feature>
<evidence type="ECO:0000313" key="13">
    <source>
        <dbReference type="EMBL" id="KAG2567583.1"/>
    </source>
</evidence>
<dbReference type="InterPro" id="IPR039289">
    <property type="entry name" value="CHCHD4"/>
</dbReference>